<dbReference type="InterPro" id="IPR005148">
    <property type="entry name" value="Arg-tRNA-synth_N"/>
</dbReference>
<dbReference type="InterPro" id="IPR014729">
    <property type="entry name" value="Rossmann-like_a/b/a_fold"/>
</dbReference>
<keyword evidence="3 10" id="KW-0963">Cytoplasm</keyword>
<evidence type="ECO:0000313" key="15">
    <source>
        <dbReference type="Proteomes" id="UP000231201"/>
    </source>
</evidence>
<comment type="subunit">
    <text evidence="10">Monomer.</text>
</comment>
<dbReference type="InterPro" id="IPR009080">
    <property type="entry name" value="tRNAsynth_Ia_anticodon-bd"/>
</dbReference>
<dbReference type="Gene3D" id="3.30.1360.70">
    <property type="entry name" value="Arginyl tRNA synthetase N-terminal domain"/>
    <property type="match status" value="1"/>
</dbReference>
<evidence type="ECO:0000256" key="3">
    <source>
        <dbReference type="ARBA" id="ARBA00022490"/>
    </source>
</evidence>
<sequence>MKIEDQITAAALAAVKELYGAEIPAQMIQLQKTKANFEGNLTLVTFPLLKTSRKSPEATAQEVGEYLKANCKAIADFNVVKGFLNLVIAPAAWIGLLNDIHADEKFGEQQVTADSPLAMVEYSSPNTNKPLHLGHVRNNLLGWSLSKIMEANGYKVVKTNIVNDRGIHICKSMLAWQKWGNGITPEQAGKKGDHLIGDFYVAFDKHYREELAALTAQFKGEGLDDEAAKAKAEQESALMKEARAMLVKWEANDPEVRALWEKMNNWVYAGFDETYKALGVGFDKIYYESKTYLEGKKKVEEGLAKGLFVRKDDNSVWADLTNEGLDQKLLLRSDGTSVYMTQDIGTAEMRFKDYPIDKMIYVVGNEQNYHFQVLSILLDRLGFKWGKDLVHFSYGMVELPNGKMKSREGTVVDADDLIASMIQNARALSEDKVNKLEGITEAEKNEIARIVGLGALKYFILKVDARKNMLFNPEESIDFNGNTGPFIQYTYARIRSILRKAAAQGIAIPTAVADNAPMNEKEIALIQKMNDFGAAVAQAGVDYSPSGIANYCYELTKEFNQFYHDYSILNADTEDEKTTRLVLAQNVAKVIKNGMELLGIEVPERM</sequence>
<evidence type="ECO:0000313" key="14">
    <source>
        <dbReference type="EMBL" id="PJI25777.1"/>
    </source>
</evidence>
<dbReference type="PROSITE" id="PS00178">
    <property type="entry name" value="AA_TRNA_LIGASE_I"/>
    <property type="match status" value="1"/>
</dbReference>
<dbReference type="RefSeq" id="WP_088438568.1">
    <property type="nucleotide sequence ID" value="NZ_NHRV01000001.1"/>
</dbReference>
<keyword evidence="4 10" id="KW-0436">Ligase</keyword>
<dbReference type="InterPro" id="IPR036695">
    <property type="entry name" value="Arg-tRNA-synth_N_sf"/>
</dbReference>
<dbReference type="FunFam" id="1.10.730.10:FF:000008">
    <property type="entry name" value="Arginine--tRNA ligase"/>
    <property type="match status" value="1"/>
</dbReference>
<comment type="caution">
    <text evidence="14">The sequence shown here is derived from an EMBL/GenBank/DDBJ whole genome shotgun (WGS) entry which is preliminary data.</text>
</comment>
<dbReference type="InterPro" id="IPR001278">
    <property type="entry name" value="Arg-tRNA-ligase"/>
</dbReference>
<proteinExistence type="inferred from homology"/>
<dbReference type="Pfam" id="PF05746">
    <property type="entry name" value="DALR_1"/>
    <property type="match status" value="1"/>
</dbReference>
<dbReference type="EC" id="6.1.1.19" evidence="10"/>
<dbReference type="SMART" id="SM01016">
    <property type="entry name" value="Arg_tRNA_synt_N"/>
    <property type="match status" value="1"/>
</dbReference>
<accession>A0A2M8TPC3</accession>
<evidence type="ECO:0000256" key="7">
    <source>
        <dbReference type="ARBA" id="ARBA00022917"/>
    </source>
</evidence>
<keyword evidence="7 10" id="KW-0648">Protein biosynthesis</keyword>
<dbReference type="HAMAP" id="MF_00123">
    <property type="entry name" value="Arg_tRNA_synth"/>
    <property type="match status" value="1"/>
</dbReference>
<keyword evidence="8 10" id="KW-0030">Aminoacyl-tRNA synthetase</keyword>
<comment type="subcellular location">
    <subcellularLocation>
        <location evidence="1 10">Cytoplasm</location>
    </subcellularLocation>
</comment>
<comment type="catalytic activity">
    <reaction evidence="9 10">
        <text>tRNA(Arg) + L-arginine + ATP = L-arginyl-tRNA(Arg) + AMP + diphosphate</text>
        <dbReference type="Rhea" id="RHEA:20301"/>
        <dbReference type="Rhea" id="RHEA-COMP:9658"/>
        <dbReference type="Rhea" id="RHEA-COMP:9673"/>
        <dbReference type="ChEBI" id="CHEBI:30616"/>
        <dbReference type="ChEBI" id="CHEBI:32682"/>
        <dbReference type="ChEBI" id="CHEBI:33019"/>
        <dbReference type="ChEBI" id="CHEBI:78442"/>
        <dbReference type="ChEBI" id="CHEBI:78513"/>
        <dbReference type="ChEBI" id="CHEBI:456215"/>
        <dbReference type="EC" id="6.1.1.19"/>
    </reaction>
</comment>
<dbReference type="AlphaFoldDB" id="A0A2M8TPC3"/>
<dbReference type="InterPro" id="IPR035684">
    <property type="entry name" value="ArgRS_core"/>
</dbReference>
<comment type="similarity">
    <text evidence="2 10 11">Belongs to the class-I aminoacyl-tRNA synthetase family.</text>
</comment>
<dbReference type="SUPFAM" id="SSF55190">
    <property type="entry name" value="Arginyl-tRNA synthetase (ArgRS), N-terminal 'additional' domain"/>
    <property type="match status" value="1"/>
</dbReference>
<feature type="domain" description="Arginyl tRNA synthetase N-terminal" evidence="13">
    <location>
        <begin position="5"/>
        <end position="88"/>
    </location>
</feature>
<evidence type="ECO:0000256" key="8">
    <source>
        <dbReference type="ARBA" id="ARBA00023146"/>
    </source>
</evidence>
<dbReference type="InterPro" id="IPR001412">
    <property type="entry name" value="aa-tRNA-synth_I_CS"/>
</dbReference>
<evidence type="ECO:0000256" key="9">
    <source>
        <dbReference type="ARBA" id="ARBA00049339"/>
    </source>
</evidence>
<protein>
    <recommendedName>
        <fullName evidence="10">Arginine--tRNA ligase</fullName>
        <ecNumber evidence="10">6.1.1.19</ecNumber>
    </recommendedName>
    <alternativeName>
        <fullName evidence="10">Arginyl-tRNA synthetase</fullName>
        <shortName evidence="10">ArgRS</shortName>
    </alternativeName>
</protein>
<evidence type="ECO:0000259" key="13">
    <source>
        <dbReference type="SMART" id="SM01016"/>
    </source>
</evidence>
<dbReference type="Pfam" id="PF00750">
    <property type="entry name" value="tRNA-synt_1d"/>
    <property type="match status" value="1"/>
</dbReference>
<dbReference type="NCBIfam" id="TIGR00456">
    <property type="entry name" value="argS"/>
    <property type="match status" value="1"/>
</dbReference>
<evidence type="ECO:0000256" key="6">
    <source>
        <dbReference type="ARBA" id="ARBA00022840"/>
    </source>
</evidence>
<dbReference type="FunFam" id="3.40.50.620:FF:000125">
    <property type="entry name" value="Arginine--tRNA ligase"/>
    <property type="match status" value="1"/>
</dbReference>
<feature type="domain" description="DALR anticodon binding" evidence="12">
    <location>
        <begin position="487"/>
        <end position="606"/>
    </location>
</feature>
<dbReference type="EMBL" id="PENH01000001">
    <property type="protein sequence ID" value="PJI25777.1"/>
    <property type="molecule type" value="Genomic_DNA"/>
</dbReference>
<gene>
    <name evidence="10" type="primary">argS</name>
    <name evidence="14" type="ORF">CTM59_06855</name>
</gene>
<reference evidence="14 15" key="1">
    <citation type="submission" date="2017-11" db="EMBL/GenBank/DDBJ databases">
        <title>Genome sequencing of Prevotella intermedia KCOM 2833.</title>
        <authorList>
            <person name="Kook J.-K."/>
            <person name="Park S.-N."/>
            <person name="Lim Y.K."/>
        </authorList>
    </citation>
    <scope>NUCLEOTIDE SEQUENCE [LARGE SCALE GENOMIC DNA]</scope>
    <source>
        <strain evidence="14 15">KCOM 2833</strain>
    </source>
</reference>
<dbReference type="GO" id="GO:0006420">
    <property type="term" value="P:arginyl-tRNA aminoacylation"/>
    <property type="evidence" value="ECO:0007669"/>
    <property type="project" value="UniProtKB-UniRule"/>
</dbReference>
<dbReference type="GO" id="GO:0005737">
    <property type="term" value="C:cytoplasm"/>
    <property type="evidence" value="ECO:0007669"/>
    <property type="project" value="UniProtKB-SubCell"/>
</dbReference>
<keyword evidence="5 10" id="KW-0547">Nucleotide-binding</keyword>
<organism evidence="14 15">
    <name type="scientific">Prevotella intermedia</name>
    <dbReference type="NCBI Taxonomy" id="28131"/>
    <lineage>
        <taxon>Bacteria</taxon>
        <taxon>Pseudomonadati</taxon>
        <taxon>Bacteroidota</taxon>
        <taxon>Bacteroidia</taxon>
        <taxon>Bacteroidales</taxon>
        <taxon>Prevotellaceae</taxon>
        <taxon>Prevotella</taxon>
    </lineage>
</organism>
<dbReference type="PRINTS" id="PR01038">
    <property type="entry name" value="TRNASYNTHARG"/>
</dbReference>
<dbReference type="SUPFAM" id="SSF52374">
    <property type="entry name" value="Nucleotidylyl transferase"/>
    <property type="match status" value="1"/>
</dbReference>
<evidence type="ECO:0000256" key="2">
    <source>
        <dbReference type="ARBA" id="ARBA00005594"/>
    </source>
</evidence>
<evidence type="ECO:0000256" key="5">
    <source>
        <dbReference type="ARBA" id="ARBA00022741"/>
    </source>
</evidence>
<dbReference type="PANTHER" id="PTHR11956">
    <property type="entry name" value="ARGINYL-TRNA SYNTHETASE"/>
    <property type="match status" value="1"/>
</dbReference>
<dbReference type="Gene3D" id="1.10.730.10">
    <property type="entry name" value="Isoleucyl-tRNA Synthetase, Domain 1"/>
    <property type="match status" value="1"/>
</dbReference>
<dbReference type="SUPFAM" id="SSF47323">
    <property type="entry name" value="Anticodon-binding domain of a subclass of class I aminoacyl-tRNA synthetases"/>
    <property type="match status" value="1"/>
</dbReference>
<dbReference type="GO" id="GO:0005524">
    <property type="term" value="F:ATP binding"/>
    <property type="evidence" value="ECO:0007669"/>
    <property type="project" value="UniProtKB-UniRule"/>
</dbReference>
<evidence type="ECO:0000256" key="10">
    <source>
        <dbReference type="HAMAP-Rule" id="MF_00123"/>
    </source>
</evidence>
<keyword evidence="6 10" id="KW-0067">ATP-binding</keyword>
<name>A0A2M8TPC3_PREIN</name>
<evidence type="ECO:0000256" key="1">
    <source>
        <dbReference type="ARBA" id="ARBA00004496"/>
    </source>
</evidence>
<evidence type="ECO:0000256" key="4">
    <source>
        <dbReference type="ARBA" id="ARBA00022598"/>
    </source>
</evidence>
<dbReference type="Gene3D" id="3.40.50.620">
    <property type="entry name" value="HUPs"/>
    <property type="match status" value="1"/>
</dbReference>
<dbReference type="InterPro" id="IPR008909">
    <property type="entry name" value="DALR_anticod-bd"/>
</dbReference>
<evidence type="ECO:0000256" key="11">
    <source>
        <dbReference type="RuleBase" id="RU363038"/>
    </source>
</evidence>
<dbReference type="GO" id="GO:0004814">
    <property type="term" value="F:arginine-tRNA ligase activity"/>
    <property type="evidence" value="ECO:0007669"/>
    <property type="project" value="UniProtKB-UniRule"/>
</dbReference>
<feature type="short sequence motif" description="'HIGH' region" evidence="10">
    <location>
        <begin position="125"/>
        <end position="135"/>
    </location>
</feature>
<evidence type="ECO:0000259" key="12">
    <source>
        <dbReference type="SMART" id="SM00836"/>
    </source>
</evidence>
<dbReference type="Proteomes" id="UP000231201">
    <property type="component" value="Unassembled WGS sequence"/>
</dbReference>
<dbReference type="PANTHER" id="PTHR11956:SF5">
    <property type="entry name" value="ARGININE--TRNA LIGASE, CYTOPLASMIC"/>
    <property type="match status" value="1"/>
</dbReference>
<dbReference type="SMART" id="SM00836">
    <property type="entry name" value="DALR_1"/>
    <property type="match status" value="1"/>
</dbReference>